<keyword evidence="1" id="KW-1133">Transmembrane helix</keyword>
<keyword evidence="3" id="KW-1185">Reference proteome</keyword>
<reference evidence="2 3" key="1">
    <citation type="submission" date="2020-01" db="EMBL/GenBank/DDBJ databases">
        <title>Polyphasic characterisation and genomic insights into a novel alkali tolerant bacterium VR-M41.</title>
        <authorList>
            <person name="Vemuluri V.R."/>
        </authorList>
    </citation>
    <scope>NUCLEOTIDE SEQUENCE [LARGE SCALE GENOMIC DNA]</scope>
    <source>
        <strain evidence="2 3">VR-M41</strain>
    </source>
</reference>
<evidence type="ECO:0000256" key="1">
    <source>
        <dbReference type="SAM" id="Phobius"/>
    </source>
</evidence>
<name>A0ABX0FDY5_9BACL</name>
<protein>
    <submittedName>
        <fullName evidence="2">Uncharacterized protein</fullName>
    </submittedName>
</protein>
<dbReference type="EMBL" id="JAAFGS010000012">
    <property type="protein sequence ID" value="NGZ77966.1"/>
    <property type="molecule type" value="Genomic_DNA"/>
</dbReference>
<gene>
    <name evidence="2" type="ORF">GYN08_21980</name>
</gene>
<evidence type="ECO:0000313" key="3">
    <source>
        <dbReference type="Proteomes" id="UP000800303"/>
    </source>
</evidence>
<organism evidence="2 3">
    <name type="scientific">Saccharibacillus alkalitolerans</name>
    <dbReference type="NCBI Taxonomy" id="2705290"/>
    <lineage>
        <taxon>Bacteria</taxon>
        <taxon>Bacillati</taxon>
        <taxon>Bacillota</taxon>
        <taxon>Bacilli</taxon>
        <taxon>Bacillales</taxon>
        <taxon>Paenibacillaceae</taxon>
        <taxon>Saccharibacillus</taxon>
    </lineage>
</organism>
<accession>A0ABX0FDY5</accession>
<proteinExistence type="predicted"/>
<dbReference type="Proteomes" id="UP000800303">
    <property type="component" value="Unassembled WGS sequence"/>
</dbReference>
<sequence length="349" mass="37988">MNERKRNEAEKPAWYKRAGEGPFGGKLFTERMMENVEREIREHGEGAAAKRRTRRGKKAARTAAAAAALLMLTGGGLAIYGALDNGGAGTVPAAEVSESAKNAEAAAHTDDIVPPDGVSAFRFGGRRYFYDDSAARIREWTRAVRTTEGIVWTPAPDMTGSAKTIYGMSMDDRPRTPFKLYLSGTENQELREADSLKLLELPLTDGEPYRHPYIDDLWAAGRYAVYATSLHVEGAPQLKNERIWMIDTAQAGISGRAEPRFVTDYHSAGGETFELAYDAEANVLIYFRSAPGETGTDSGLSEAVAYHPDTGKRETLDRGGAVYGTRGDVRTVTYPAEAGGSYTADLLND</sequence>
<evidence type="ECO:0000313" key="2">
    <source>
        <dbReference type="EMBL" id="NGZ77966.1"/>
    </source>
</evidence>
<keyword evidence="1" id="KW-0472">Membrane</keyword>
<comment type="caution">
    <text evidence="2">The sequence shown here is derived from an EMBL/GenBank/DDBJ whole genome shotgun (WGS) entry which is preliminary data.</text>
</comment>
<dbReference type="RefSeq" id="WP_166279392.1">
    <property type="nucleotide sequence ID" value="NZ_JAAFGS010000012.1"/>
</dbReference>
<keyword evidence="1" id="KW-0812">Transmembrane</keyword>
<feature type="transmembrane region" description="Helical" evidence="1">
    <location>
        <begin position="59"/>
        <end position="83"/>
    </location>
</feature>